<dbReference type="EMBL" id="VOPW01000001">
    <property type="protein sequence ID" value="TXC65799.1"/>
    <property type="molecule type" value="Genomic_DNA"/>
</dbReference>
<dbReference type="Pfam" id="PF00702">
    <property type="entry name" value="Hydrolase"/>
    <property type="match status" value="1"/>
</dbReference>
<proteinExistence type="predicted"/>
<dbReference type="GO" id="GO:0016787">
    <property type="term" value="F:hydrolase activity"/>
    <property type="evidence" value="ECO:0007669"/>
    <property type="project" value="UniProtKB-KW"/>
</dbReference>
<gene>
    <name evidence="1" type="ORF">FSC37_06415</name>
</gene>
<dbReference type="InterPro" id="IPR036412">
    <property type="entry name" value="HAD-like_sf"/>
</dbReference>
<dbReference type="InterPro" id="IPR023214">
    <property type="entry name" value="HAD_sf"/>
</dbReference>
<dbReference type="SUPFAM" id="SSF56784">
    <property type="entry name" value="HAD-like"/>
    <property type="match status" value="1"/>
</dbReference>
<protein>
    <submittedName>
        <fullName evidence="1">HAD-IA family hydrolase</fullName>
    </submittedName>
</protein>
<dbReference type="PANTHER" id="PTHR42896">
    <property type="entry name" value="XYLULOSE-1,5-BISPHOSPHATE (XUBP) PHOSPHATASE"/>
    <property type="match status" value="1"/>
</dbReference>
<dbReference type="PRINTS" id="PR00413">
    <property type="entry name" value="HADHALOGNASE"/>
</dbReference>
<name>A0A5C6TZG6_9BURK</name>
<dbReference type="SFLD" id="SFLDF00035">
    <property type="entry name" value="phosphoglycolate_phosphatase"/>
    <property type="match status" value="1"/>
</dbReference>
<sequence length="266" mass="28867">MSLEALIFDVDGTLADTEEAHRLAFNNAFERFRLGWKWNQDAYRELLKTTGGKERIAAYLATKTMSAAERKRLTEMIPAIHAEKTKFYSSFVADGNLPLRPGVQRLIEEALAAGCRPAIASTTTAANVDALLTSTLGPRGIEMFSVIACGDQVRAKKPAPDIYRLALQHLGVEADRAIAFEDSHNGLLAAAGAGLRTVVTPTYWTEDHDFSGAAMLLPHLGDAQRPLEGEPGTLLQDGAWLGYPELVRRVCERPLCEVGALYAGAA</sequence>
<evidence type="ECO:0000313" key="2">
    <source>
        <dbReference type="Proteomes" id="UP000321832"/>
    </source>
</evidence>
<organism evidence="1 2">
    <name type="scientific">Piscinibacter aquaticus</name>
    <dbReference type="NCBI Taxonomy" id="392597"/>
    <lineage>
        <taxon>Bacteria</taxon>
        <taxon>Pseudomonadati</taxon>
        <taxon>Pseudomonadota</taxon>
        <taxon>Betaproteobacteria</taxon>
        <taxon>Burkholderiales</taxon>
        <taxon>Sphaerotilaceae</taxon>
        <taxon>Piscinibacter</taxon>
    </lineage>
</organism>
<dbReference type="InterPro" id="IPR006439">
    <property type="entry name" value="HAD-SF_hydro_IA"/>
</dbReference>
<dbReference type="PANTHER" id="PTHR42896:SF2">
    <property type="entry name" value="CBBY-LIKE PROTEIN"/>
    <property type="match status" value="1"/>
</dbReference>
<dbReference type="Gene3D" id="1.10.150.240">
    <property type="entry name" value="Putative phosphatase, domain 2"/>
    <property type="match status" value="1"/>
</dbReference>
<dbReference type="InterPro" id="IPR023198">
    <property type="entry name" value="PGP-like_dom2"/>
</dbReference>
<comment type="caution">
    <text evidence="1">The sequence shown here is derived from an EMBL/GenBank/DDBJ whole genome shotgun (WGS) entry which is preliminary data.</text>
</comment>
<reference evidence="1 2" key="1">
    <citation type="submission" date="2019-08" db="EMBL/GenBank/DDBJ databases">
        <authorList>
            <person name="Khan S.A."/>
            <person name="Jeon C.O."/>
            <person name="Jeong S.E."/>
        </authorList>
    </citation>
    <scope>NUCLEOTIDE SEQUENCE [LARGE SCALE GENOMIC DNA]</scope>
    <source>
        <strain evidence="2">IMCC1728</strain>
    </source>
</reference>
<dbReference type="SFLD" id="SFLDG01135">
    <property type="entry name" value="C1.5.6:_HAD__Beta-PGM__Phospha"/>
    <property type="match status" value="1"/>
</dbReference>
<accession>A0A5C6TZG6</accession>
<keyword evidence="1" id="KW-0378">Hydrolase</keyword>
<dbReference type="NCBIfam" id="TIGR01509">
    <property type="entry name" value="HAD-SF-IA-v3"/>
    <property type="match status" value="1"/>
</dbReference>
<dbReference type="SFLD" id="SFLDS00003">
    <property type="entry name" value="Haloacid_Dehalogenase"/>
    <property type="match status" value="1"/>
</dbReference>
<dbReference type="Proteomes" id="UP000321832">
    <property type="component" value="Unassembled WGS sequence"/>
</dbReference>
<evidence type="ECO:0000313" key="1">
    <source>
        <dbReference type="EMBL" id="TXC65799.1"/>
    </source>
</evidence>
<dbReference type="SFLD" id="SFLDG01129">
    <property type="entry name" value="C1.5:_HAD__Beta-PGM__Phosphata"/>
    <property type="match status" value="1"/>
</dbReference>
<dbReference type="AlphaFoldDB" id="A0A5C6TZG6"/>
<dbReference type="InterPro" id="IPR044999">
    <property type="entry name" value="CbbY-like"/>
</dbReference>
<keyword evidence="2" id="KW-1185">Reference proteome</keyword>
<dbReference type="Gene3D" id="3.40.50.1000">
    <property type="entry name" value="HAD superfamily/HAD-like"/>
    <property type="match status" value="1"/>
</dbReference>